<evidence type="ECO:0000313" key="2">
    <source>
        <dbReference type="EMBL" id="KAF7996964.1"/>
    </source>
</evidence>
<name>A0A835CV84_APHGI</name>
<dbReference type="AlphaFoldDB" id="A0A835CV84"/>
<protein>
    <submittedName>
        <fullName evidence="2">Uncharacterized protein</fullName>
    </submittedName>
</protein>
<organism evidence="2 3">
    <name type="scientific">Aphidius gifuensis</name>
    <name type="common">Parasitoid wasp</name>
    <dbReference type="NCBI Taxonomy" id="684658"/>
    <lineage>
        <taxon>Eukaryota</taxon>
        <taxon>Metazoa</taxon>
        <taxon>Ecdysozoa</taxon>
        <taxon>Arthropoda</taxon>
        <taxon>Hexapoda</taxon>
        <taxon>Insecta</taxon>
        <taxon>Pterygota</taxon>
        <taxon>Neoptera</taxon>
        <taxon>Endopterygota</taxon>
        <taxon>Hymenoptera</taxon>
        <taxon>Apocrita</taxon>
        <taxon>Ichneumonoidea</taxon>
        <taxon>Braconidae</taxon>
        <taxon>Aphidiinae</taxon>
        <taxon>Aphidius</taxon>
    </lineage>
</organism>
<dbReference type="PANTHER" id="PTHR46579">
    <property type="entry name" value="F5/8 TYPE C DOMAIN-CONTAINING PROTEIN-RELATED"/>
    <property type="match status" value="1"/>
</dbReference>
<reference evidence="2 3" key="1">
    <citation type="submission" date="2020-08" db="EMBL/GenBank/DDBJ databases">
        <title>Aphidius gifuensis genome sequencing and assembly.</title>
        <authorList>
            <person name="Du Z."/>
        </authorList>
    </citation>
    <scope>NUCLEOTIDE SEQUENCE [LARGE SCALE GENOMIC DNA]</scope>
    <source>
        <strain evidence="2">YNYX2018</strain>
        <tissue evidence="2">Adults</tissue>
    </source>
</reference>
<dbReference type="Proteomes" id="UP000639338">
    <property type="component" value="Unassembled WGS sequence"/>
</dbReference>
<evidence type="ECO:0000313" key="3">
    <source>
        <dbReference type="Proteomes" id="UP000639338"/>
    </source>
</evidence>
<evidence type="ECO:0000256" key="1">
    <source>
        <dbReference type="SAM" id="MobiDB-lite"/>
    </source>
</evidence>
<keyword evidence="3" id="KW-1185">Reference proteome</keyword>
<dbReference type="PANTHER" id="PTHR46579:SF1">
    <property type="entry name" value="F5_8 TYPE C DOMAIN-CONTAINING PROTEIN"/>
    <property type="match status" value="1"/>
</dbReference>
<feature type="region of interest" description="Disordered" evidence="1">
    <location>
        <begin position="93"/>
        <end position="162"/>
    </location>
</feature>
<dbReference type="OrthoDB" id="7694954at2759"/>
<feature type="compositionally biased region" description="Polar residues" evidence="1">
    <location>
        <begin position="137"/>
        <end position="154"/>
    </location>
</feature>
<accession>A0A835CV84</accession>
<gene>
    <name evidence="2" type="ORF">HCN44_005241</name>
</gene>
<sequence length="919" mass="105997">MYTDNSQRKSKRSIIKPTRFREDDSSDDEPAPKKKNTSASRVDKVHLKKRSGSSRQAQYYHRQKALKSYHQAFPYDVLFRGFQDVNIQDNTSASKKSFTESAEDEEQEEENTVPDNSNDDTEHYFNANYSMKDDSHYSNLQSKDSSEDFVSTTSSDDDNCTNGLETEEIQTCEVSCKNLRDRNHEANNSKPFFSCALTEFLDSPIWNHKFSKKDFILTRIVNFLHSRETYQSLLNCFKTFNDMTVNGNLPNHKPSLWRVLGRDNTNIVKHIYCSRCHSFFGFKNSERLQSKDCVNNTEHEFSYFLQLGLKSQIIELFSHPNINNLLSYRFKRPETNTIRDIYDGEKYKQLCKAGNFLYNRFNYSITFSTDGVSMGDTTNKSAWPIWAQINELPPHSRHKHMMLAGLWIDKTKPIFTDFLLPFASEMRDLYTTGIVWKPEGIENVTSKFISPVCTVDSVARCDVLNMKQYNGFNGCTYCSNMGHSISKQFVYLPPSMLKEKTTLRTHDGMLSSSKEAHETKTVVHGIKGVSALAIIPGMKLDTGLPVDALHALWIGAVKQHTTQNFFSSMGDWFVKNQKWTRIKDIYDSIDEILLKIKPPTRISRTPRTIQDMSNWTASEWRNWTLFYSLPCLKRVLQPVYFDHFALIVNAAYILNSDSIDEKNLKLAKKQLSKYVEDMATLWGLDSMSYNVHLMTHIADSVRNWGPLWCFSTFSFESWNGDIIKMISSPYHRDHQIVARFLLKKIVTHAINDETVNPLVKENIKKSLNGVKSFSSDFTLVGKSTVCRTNSNEESALLDSNFKCKQYLSFIKATLNGVDYQCEDNHRRKTCNSVAYCNDIGFVQILKFITFTHENQHIIGMFVRQFKEIKRVFNTCHISQVSERKKILFCAANSINGPAIICNVNTVKYAMKLSTYWDSD</sequence>
<feature type="compositionally biased region" description="Acidic residues" evidence="1">
    <location>
        <begin position="101"/>
        <end position="112"/>
    </location>
</feature>
<comment type="caution">
    <text evidence="2">The sequence shown here is derived from an EMBL/GenBank/DDBJ whole genome shotgun (WGS) entry which is preliminary data.</text>
</comment>
<proteinExistence type="predicted"/>
<dbReference type="EMBL" id="JACMRX010000001">
    <property type="protein sequence ID" value="KAF7996964.1"/>
    <property type="molecule type" value="Genomic_DNA"/>
</dbReference>
<feature type="region of interest" description="Disordered" evidence="1">
    <location>
        <begin position="1"/>
        <end position="59"/>
    </location>
</feature>